<sequence>MGGLEHRSDQILAKVSLTAIISNDKKAIDKLIEAASKDGCFYLDISDTPDLFDASDQIAQVAESFFHLPLEEKLRYEMDKFTNLHMGGYKAVGKHSGVKPGKRDAFENFLVPLSAVLGLEENLMPWPAAIERHLHLLTWFKIECHKICQQILTALSGALDKNDIPFEESHRLQERSTTALAMLKYPPTSALQADNSGHMAHTDVGSLTLLFTKSPGLEAYRESISSWTAVPPQPGFVIVNIGDALSFMSGQRFPSCLHRVVPITAATRFSLAYFHRPELAAKFRDGQGQDWTGESWHRAKYQLFRADNQAQASSSLLTGRVNFLGHLDERRESRIIA</sequence>
<dbReference type="InterPro" id="IPR026992">
    <property type="entry name" value="DIOX_N"/>
</dbReference>
<evidence type="ECO:0000313" key="5">
    <source>
        <dbReference type="Proteomes" id="UP000070133"/>
    </source>
</evidence>
<dbReference type="OrthoDB" id="288590at2759"/>
<reference evidence="4 5" key="1">
    <citation type="submission" date="2015-07" db="EMBL/GenBank/DDBJ databases">
        <title>Comparative genomics of the Sigatoka disease complex on banana suggests a link between parallel evolutionary changes in Pseudocercospora fijiensis and Pseudocercospora eumusae and increased virulence on the banana host.</title>
        <authorList>
            <person name="Chang T.-C."/>
            <person name="Salvucci A."/>
            <person name="Crous P.W."/>
            <person name="Stergiopoulos I."/>
        </authorList>
    </citation>
    <scope>NUCLEOTIDE SEQUENCE [LARGE SCALE GENOMIC DNA]</scope>
    <source>
        <strain evidence="4 5">CBS 114824</strain>
    </source>
</reference>
<evidence type="ECO:0000259" key="3">
    <source>
        <dbReference type="PROSITE" id="PS51471"/>
    </source>
</evidence>
<keyword evidence="5" id="KW-1185">Reference proteome</keyword>
<dbReference type="AlphaFoldDB" id="A0A139HTF6"/>
<accession>A0A139HTF6</accession>
<evidence type="ECO:0000313" key="4">
    <source>
        <dbReference type="EMBL" id="KXT05706.1"/>
    </source>
</evidence>
<dbReference type="STRING" id="321146.A0A139HTF6"/>
<dbReference type="PANTHER" id="PTHR47990">
    <property type="entry name" value="2-OXOGLUTARATE (2OG) AND FE(II)-DEPENDENT OXYGENASE SUPERFAMILY PROTEIN-RELATED"/>
    <property type="match status" value="1"/>
</dbReference>
<dbReference type="Gene3D" id="2.60.120.330">
    <property type="entry name" value="B-lactam Antibiotic, Isopenicillin N Synthase, Chain"/>
    <property type="match status" value="1"/>
</dbReference>
<dbReference type="Pfam" id="PF03171">
    <property type="entry name" value="2OG-FeII_Oxy"/>
    <property type="match status" value="1"/>
</dbReference>
<dbReference type="GO" id="GO:0046872">
    <property type="term" value="F:metal ion binding"/>
    <property type="evidence" value="ECO:0007669"/>
    <property type="project" value="UniProtKB-KW"/>
</dbReference>
<comment type="caution">
    <text evidence="4">The sequence shown here is derived from an EMBL/GenBank/DDBJ whole genome shotgun (WGS) entry which is preliminary data.</text>
</comment>
<evidence type="ECO:0000256" key="1">
    <source>
        <dbReference type="ARBA" id="ARBA00008056"/>
    </source>
</evidence>
<keyword evidence="2" id="KW-0408">Iron</keyword>
<name>A0A139HTF6_9PEZI</name>
<dbReference type="InterPro" id="IPR044861">
    <property type="entry name" value="IPNS-like_FE2OG_OXY"/>
</dbReference>
<dbReference type="SUPFAM" id="SSF51197">
    <property type="entry name" value="Clavaminate synthase-like"/>
    <property type="match status" value="1"/>
</dbReference>
<dbReference type="InterPro" id="IPR005123">
    <property type="entry name" value="Oxoglu/Fe-dep_dioxygenase_dom"/>
</dbReference>
<gene>
    <name evidence="4" type="ORF">AC578_5595</name>
</gene>
<dbReference type="InterPro" id="IPR027443">
    <property type="entry name" value="IPNS-like_sf"/>
</dbReference>
<dbReference type="PROSITE" id="PS51471">
    <property type="entry name" value="FE2OG_OXY"/>
    <property type="match status" value="1"/>
</dbReference>
<organism evidence="4 5">
    <name type="scientific">Pseudocercospora eumusae</name>
    <dbReference type="NCBI Taxonomy" id="321146"/>
    <lineage>
        <taxon>Eukaryota</taxon>
        <taxon>Fungi</taxon>
        <taxon>Dikarya</taxon>
        <taxon>Ascomycota</taxon>
        <taxon>Pezizomycotina</taxon>
        <taxon>Dothideomycetes</taxon>
        <taxon>Dothideomycetidae</taxon>
        <taxon>Mycosphaerellales</taxon>
        <taxon>Mycosphaerellaceae</taxon>
        <taxon>Pseudocercospora</taxon>
    </lineage>
</organism>
<feature type="domain" description="Fe2OG dioxygenase" evidence="3">
    <location>
        <begin position="175"/>
        <end position="277"/>
    </location>
</feature>
<dbReference type="InterPro" id="IPR050231">
    <property type="entry name" value="Iron_ascorbate_oxido_reductase"/>
</dbReference>
<dbReference type="Pfam" id="PF14226">
    <property type="entry name" value="DIOX_N"/>
    <property type="match status" value="1"/>
</dbReference>
<keyword evidence="2" id="KW-0479">Metal-binding</keyword>
<protein>
    <recommendedName>
        <fullName evidence="3">Fe2OG dioxygenase domain-containing protein</fullName>
    </recommendedName>
</protein>
<comment type="similarity">
    <text evidence="1 2">Belongs to the iron/ascorbate-dependent oxidoreductase family.</text>
</comment>
<keyword evidence="2" id="KW-0560">Oxidoreductase</keyword>
<proteinExistence type="inferred from homology"/>
<evidence type="ECO:0000256" key="2">
    <source>
        <dbReference type="RuleBase" id="RU003682"/>
    </source>
</evidence>
<dbReference type="GO" id="GO:0016491">
    <property type="term" value="F:oxidoreductase activity"/>
    <property type="evidence" value="ECO:0007669"/>
    <property type="project" value="UniProtKB-KW"/>
</dbReference>
<dbReference type="Proteomes" id="UP000070133">
    <property type="component" value="Unassembled WGS sequence"/>
</dbReference>
<dbReference type="EMBL" id="LFZN01000011">
    <property type="protein sequence ID" value="KXT05706.1"/>
    <property type="molecule type" value="Genomic_DNA"/>
</dbReference>
<dbReference type="GO" id="GO:0044283">
    <property type="term" value="P:small molecule biosynthetic process"/>
    <property type="evidence" value="ECO:0007669"/>
    <property type="project" value="UniProtKB-ARBA"/>
</dbReference>